<comment type="caution">
    <text evidence="6">The sequence shown here is derived from an EMBL/GenBank/DDBJ whole genome shotgun (WGS) entry which is preliminary data.</text>
</comment>
<evidence type="ECO:0000256" key="2">
    <source>
        <dbReference type="ARBA" id="ARBA00023015"/>
    </source>
</evidence>
<dbReference type="Pfam" id="PF00072">
    <property type="entry name" value="Response_reg"/>
    <property type="match status" value="1"/>
</dbReference>
<dbReference type="GO" id="GO:0003677">
    <property type="term" value="F:DNA binding"/>
    <property type="evidence" value="ECO:0007669"/>
    <property type="project" value="UniProtKB-KW"/>
</dbReference>
<evidence type="ECO:0000256" key="5">
    <source>
        <dbReference type="PROSITE-ProRule" id="PRU00169"/>
    </source>
</evidence>
<dbReference type="Gene3D" id="3.40.50.2300">
    <property type="match status" value="1"/>
</dbReference>
<sequence>MIKMVISDAHAVMRAGVRSVLAEVDDVDIAGDAADGAGTLELVSAMKPRVLSLGLEMSGIHGVELIRKIKTEHQDVRVLVLTAHSEQTHAVRAFRAGASGFLSKTCSRSDLIDAVRKLAGGGVYVSTMVGDLLAQVTNGDSEALAHHRLTAREFEILVGLASGQAISQMAGSLDLSIKTVSTYKSRILEKLDLNNESDMVRFALRHQLLDIGVEGSR</sequence>
<dbReference type="GO" id="GO:0006355">
    <property type="term" value="P:regulation of DNA-templated transcription"/>
    <property type="evidence" value="ECO:0007669"/>
    <property type="project" value="InterPro"/>
</dbReference>
<name>A0A132E119_BURVI</name>
<dbReference type="InterPro" id="IPR058245">
    <property type="entry name" value="NreC/VraR/RcsB-like_REC"/>
</dbReference>
<dbReference type="PANTHER" id="PTHR43214:SF41">
    <property type="entry name" value="NITRATE_NITRITE RESPONSE REGULATOR PROTEIN NARP"/>
    <property type="match status" value="1"/>
</dbReference>
<dbReference type="SUPFAM" id="SSF46894">
    <property type="entry name" value="C-terminal effector domain of the bipartite response regulators"/>
    <property type="match status" value="1"/>
</dbReference>
<evidence type="ECO:0000256" key="1">
    <source>
        <dbReference type="ARBA" id="ARBA00022553"/>
    </source>
</evidence>
<dbReference type="CDD" id="cd06170">
    <property type="entry name" value="LuxR_C_like"/>
    <property type="match status" value="1"/>
</dbReference>
<dbReference type="InterPro" id="IPR011006">
    <property type="entry name" value="CheY-like_superfamily"/>
</dbReference>
<dbReference type="SUPFAM" id="SSF52172">
    <property type="entry name" value="CheY-like"/>
    <property type="match status" value="1"/>
</dbReference>
<reference evidence="6 7" key="1">
    <citation type="submission" date="2018-03" db="EMBL/GenBank/DDBJ databases">
        <authorList>
            <person name="Nguyen K."/>
            <person name="Fouts D."/>
            <person name="Sutton G."/>
        </authorList>
    </citation>
    <scope>NUCLEOTIDE SEQUENCE [LARGE SCALE GENOMIC DNA]</scope>
    <source>
        <strain evidence="6 7">AU3578</strain>
    </source>
</reference>
<dbReference type="PANTHER" id="PTHR43214">
    <property type="entry name" value="TWO-COMPONENT RESPONSE REGULATOR"/>
    <property type="match status" value="1"/>
</dbReference>
<dbReference type="SMART" id="SM00421">
    <property type="entry name" value="HTH_LUXR"/>
    <property type="match status" value="1"/>
</dbReference>
<dbReference type="GO" id="GO:0000160">
    <property type="term" value="P:phosphorelay signal transduction system"/>
    <property type="evidence" value="ECO:0007669"/>
    <property type="project" value="InterPro"/>
</dbReference>
<dbReference type="EMBL" id="PVHK01000138">
    <property type="protein sequence ID" value="PRH40718.1"/>
    <property type="molecule type" value="Genomic_DNA"/>
</dbReference>
<dbReference type="InterPro" id="IPR001789">
    <property type="entry name" value="Sig_transdc_resp-reg_receiver"/>
</dbReference>
<keyword evidence="1" id="KW-0597">Phosphoprotein</keyword>
<dbReference type="InterPro" id="IPR016032">
    <property type="entry name" value="Sig_transdc_resp-reg_C-effctor"/>
</dbReference>
<dbReference type="PROSITE" id="PS50110">
    <property type="entry name" value="RESPONSE_REGULATORY"/>
    <property type="match status" value="1"/>
</dbReference>
<keyword evidence="2" id="KW-0805">Transcription regulation</keyword>
<evidence type="ECO:0000313" key="7">
    <source>
        <dbReference type="Proteomes" id="UP000237632"/>
    </source>
</evidence>
<gene>
    <name evidence="6" type="ORF">C6T65_19525</name>
</gene>
<evidence type="ECO:0000256" key="3">
    <source>
        <dbReference type="ARBA" id="ARBA00023125"/>
    </source>
</evidence>
<comment type="caution">
    <text evidence="5">Lacks conserved residue(s) required for the propagation of feature annotation.</text>
</comment>
<dbReference type="PRINTS" id="PR00038">
    <property type="entry name" value="HTHLUXR"/>
</dbReference>
<protein>
    <submittedName>
        <fullName evidence="6">DNA-binding response regulator</fullName>
    </submittedName>
</protein>
<organism evidence="6 7">
    <name type="scientific">Burkholderia vietnamiensis</name>
    <dbReference type="NCBI Taxonomy" id="60552"/>
    <lineage>
        <taxon>Bacteria</taxon>
        <taxon>Pseudomonadati</taxon>
        <taxon>Pseudomonadota</taxon>
        <taxon>Betaproteobacteria</taxon>
        <taxon>Burkholderiales</taxon>
        <taxon>Burkholderiaceae</taxon>
        <taxon>Burkholderia</taxon>
        <taxon>Burkholderia cepacia complex</taxon>
    </lineage>
</organism>
<dbReference type="Proteomes" id="UP000237632">
    <property type="component" value="Unassembled WGS sequence"/>
</dbReference>
<keyword evidence="3 6" id="KW-0238">DNA-binding</keyword>
<evidence type="ECO:0000256" key="4">
    <source>
        <dbReference type="ARBA" id="ARBA00023163"/>
    </source>
</evidence>
<dbReference type="Pfam" id="PF00196">
    <property type="entry name" value="GerE"/>
    <property type="match status" value="1"/>
</dbReference>
<accession>A0A132E119</accession>
<dbReference type="CDD" id="cd17535">
    <property type="entry name" value="REC_NarL-like"/>
    <property type="match status" value="1"/>
</dbReference>
<dbReference type="InterPro" id="IPR039420">
    <property type="entry name" value="WalR-like"/>
</dbReference>
<dbReference type="InterPro" id="IPR000792">
    <property type="entry name" value="Tscrpt_reg_LuxR_C"/>
</dbReference>
<dbReference type="AlphaFoldDB" id="A0A132E119"/>
<keyword evidence="4" id="KW-0804">Transcription</keyword>
<evidence type="ECO:0000313" key="6">
    <source>
        <dbReference type="EMBL" id="PRH40718.1"/>
    </source>
</evidence>
<proteinExistence type="predicted"/>
<dbReference type="SMART" id="SM00448">
    <property type="entry name" value="REC"/>
    <property type="match status" value="1"/>
</dbReference>
<dbReference type="PROSITE" id="PS50043">
    <property type="entry name" value="HTH_LUXR_2"/>
    <property type="match status" value="1"/>
</dbReference>
<dbReference type="RefSeq" id="WP_034194761.1">
    <property type="nucleotide sequence ID" value="NZ_JAGSWM010000042.1"/>
</dbReference>